<keyword evidence="1" id="KW-1133">Transmembrane helix</keyword>
<feature type="non-terminal residue" evidence="2">
    <location>
        <position position="1"/>
    </location>
</feature>
<name>A0ABN7XAP1_GIGMA</name>
<keyword evidence="1" id="KW-0472">Membrane</keyword>
<comment type="caution">
    <text evidence="2">The sequence shown here is derived from an EMBL/GenBank/DDBJ whole genome shotgun (WGS) entry which is preliminary data.</text>
</comment>
<proteinExistence type="predicted"/>
<protein>
    <submittedName>
        <fullName evidence="2">40199_t:CDS:1</fullName>
    </submittedName>
</protein>
<keyword evidence="1" id="KW-0812">Transmembrane</keyword>
<feature type="transmembrane region" description="Helical" evidence="1">
    <location>
        <begin position="41"/>
        <end position="63"/>
    </location>
</feature>
<sequence>ASMYKNIVALALAKVQGIIKKFVATWTLSISARYNANGVWYNAIYTWHVYLNIYISILLVISLKIASSQ</sequence>
<keyword evidence="3" id="KW-1185">Reference proteome</keyword>
<gene>
    <name evidence="2" type="ORF">GMARGA_LOCUS41063</name>
</gene>
<reference evidence="2 3" key="1">
    <citation type="submission" date="2021-06" db="EMBL/GenBank/DDBJ databases">
        <authorList>
            <person name="Kallberg Y."/>
            <person name="Tangrot J."/>
            <person name="Rosling A."/>
        </authorList>
    </citation>
    <scope>NUCLEOTIDE SEQUENCE [LARGE SCALE GENOMIC DNA]</scope>
    <source>
        <strain evidence="2 3">120-4 pot B 10/14</strain>
    </source>
</reference>
<accession>A0ABN7XAP1</accession>
<evidence type="ECO:0000256" key="1">
    <source>
        <dbReference type="SAM" id="Phobius"/>
    </source>
</evidence>
<dbReference type="Proteomes" id="UP000789901">
    <property type="component" value="Unassembled WGS sequence"/>
</dbReference>
<evidence type="ECO:0000313" key="2">
    <source>
        <dbReference type="EMBL" id="CAG8852101.1"/>
    </source>
</evidence>
<organism evidence="2 3">
    <name type="scientific">Gigaspora margarita</name>
    <dbReference type="NCBI Taxonomy" id="4874"/>
    <lineage>
        <taxon>Eukaryota</taxon>
        <taxon>Fungi</taxon>
        <taxon>Fungi incertae sedis</taxon>
        <taxon>Mucoromycota</taxon>
        <taxon>Glomeromycotina</taxon>
        <taxon>Glomeromycetes</taxon>
        <taxon>Diversisporales</taxon>
        <taxon>Gigasporaceae</taxon>
        <taxon>Gigaspora</taxon>
    </lineage>
</organism>
<dbReference type="EMBL" id="CAJVQB010109744">
    <property type="protein sequence ID" value="CAG8852101.1"/>
    <property type="molecule type" value="Genomic_DNA"/>
</dbReference>
<evidence type="ECO:0000313" key="3">
    <source>
        <dbReference type="Proteomes" id="UP000789901"/>
    </source>
</evidence>